<sequence>MKVWLCRFLALHSNLSNEARVPCTLSNKGSQTAMESAKKVLKASIERQVGRPRKHNLNRDATYARLQPVSLKHDQCRNLLNVPFLHARNTNSQKLFNKEDNSVALQPPAGKLRA</sequence>
<comment type="caution">
    <text evidence="1">The sequence shown here is derived from an EMBL/GenBank/DDBJ whole genome shotgun (WGS) entry which is preliminary data.</text>
</comment>
<evidence type="ECO:0000313" key="1">
    <source>
        <dbReference type="EMBL" id="RXH75868.1"/>
    </source>
</evidence>
<gene>
    <name evidence="1" type="ORF">DVH24_042655</name>
</gene>
<protein>
    <submittedName>
        <fullName evidence="1">Uncharacterized protein</fullName>
    </submittedName>
</protein>
<organism evidence="1 2">
    <name type="scientific">Malus domestica</name>
    <name type="common">Apple</name>
    <name type="synonym">Pyrus malus</name>
    <dbReference type="NCBI Taxonomy" id="3750"/>
    <lineage>
        <taxon>Eukaryota</taxon>
        <taxon>Viridiplantae</taxon>
        <taxon>Streptophyta</taxon>
        <taxon>Embryophyta</taxon>
        <taxon>Tracheophyta</taxon>
        <taxon>Spermatophyta</taxon>
        <taxon>Magnoliopsida</taxon>
        <taxon>eudicotyledons</taxon>
        <taxon>Gunneridae</taxon>
        <taxon>Pentapetalae</taxon>
        <taxon>rosids</taxon>
        <taxon>fabids</taxon>
        <taxon>Rosales</taxon>
        <taxon>Rosaceae</taxon>
        <taxon>Amygdaloideae</taxon>
        <taxon>Maleae</taxon>
        <taxon>Malus</taxon>
    </lineage>
</organism>
<reference evidence="1 2" key="1">
    <citation type="submission" date="2018-10" db="EMBL/GenBank/DDBJ databases">
        <title>A high-quality apple genome assembly.</title>
        <authorList>
            <person name="Hu J."/>
        </authorList>
    </citation>
    <scope>NUCLEOTIDE SEQUENCE [LARGE SCALE GENOMIC DNA]</scope>
    <source>
        <strain evidence="2">cv. HFTH1</strain>
        <tissue evidence="1">Young leaf</tissue>
    </source>
</reference>
<dbReference type="AlphaFoldDB" id="A0A498HW86"/>
<proteinExistence type="predicted"/>
<keyword evidence="2" id="KW-1185">Reference proteome</keyword>
<evidence type="ECO:0000313" key="2">
    <source>
        <dbReference type="Proteomes" id="UP000290289"/>
    </source>
</evidence>
<dbReference type="Proteomes" id="UP000290289">
    <property type="component" value="Chromosome 15"/>
</dbReference>
<accession>A0A498HW86</accession>
<dbReference type="EMBL" id="RDQH01000341">
    <property type="protein sequence ID" value="RXH75868.1"/>
    <property type="molecule type" value="Genomic_DNA"/>
</dbReference>
<name>A0A498HW86_MALDO</name>